<dbReference type="EMBL" id="JAHRIN010012956">
    <property type="protein sequence ID" value="MEQ2195952.1"/>
    <property type="molecule type" value="Genomic_DNA"/>
</dbReference>
<reference evidence="3 4" key="1">
    <citation type="submission" date="2021-06" db="EMBL/GenBank/DDBJ databases">
        <authorList>
            <person name="Palmer J.M."/>
        </authorList>
    </citation>
    <scope>NUCLEOTIDE SEQUENCE [LARGE SCALE GENOMIC DNA]</scope>
    <source>
        <strain evidence="3 4">XC_2019</strain>
        <tissue evidence="3">Muscle</tissue>
    </source>
</reference>
<dbReference type="Gene3D" id="2.120.10.30">
    <property type="entry name" value="TolB, C-terminal domain"/>
    <property type="match status" value="1"/>
</dbReference>
<feature type="repeat" description="LDL-receptor class B" evidence="1">
    <location>
        <begin position="4"/>
        <end position="48"/>
    </location>
</feature>
<dbReference type="SUPFAM" id="SSF63825">
    <property type="entry name" value="YWTD domain"/>
    <property type="match status" value="1"/>
</dbReference>
<keyword evidence="4" id="KW-1185">Reference proteome</keyword>
<name>A0ABV0QKP5_9TELE</name>
<keyword evidence="2" id="KW-0472">Membrane</keyword>
<accession>A0ABV0QKP5</accession>
<keyword evidence="2" id="KW-0812">Transmembrane</keyword>
<evidence type="ECO:0000313" key="3">
    <source>
        <dbReference type="EMBL" id="MEQ2195952.1"/>
    </source>
</evidence>
<evidence type="ECO:0000256" key="2">
    <source>
        <dbReference type="SAM" id="Phobius"/>
    </source>
</evidence>
<gene>
    <name evidence="3" type="ORF">XENOCAPTIV_020961</name>
</gene>
<proteinExistence type="predicted"/>
<dbReference type="Pfam" id="PF00058">
    <property type="entry name" value="Ldl_recept_b"/>
    <property type="match status" value="1"/>
</dbReference>
<feature type="non-terminal residue" evidence="3">
    <location>
        <position position="1"/>
    </location>
</feature>
<dbReference type="InterPro" id="IPR000033">
    <property type="entry name" value="LDLR_classB_rpt"/>
</dbReference>
<organism evidence="3 4">
    <name type="scientific">Xenoophorus captivus</name>
    <dbReference type="NCBI Taxonomy" id="1517983"/>
    <lineage>
        <taxon>Eukaryota</taxon>
        <taxon>Metazoa</taxon>
        <taxon>Chordata</taxon>
        <taxon>Craniata</taxon>
        <taxon>Vertebrata</taxon>
        <taxon>Euteleostomi</taxon>
        <taxon>Actinopterygii</taxon>
        <taxon>Neopterygii</taxon>
        <taxon>Teleostei</taxon>
        <taxon>Neoteleostei</taxon>
        <taxon>Acanthomorphata</taxon>
        <taxon>Ovalentaria</taxon>
        <taxon>Atherinomorphae</taxon>
        <taxon>Cyprinodontiformes</taxon>
        <taxon>Goodeidae</taxon>
        <taxon>Xenoophorus</taxon>
    </lineage>
</organism>
<comment type="caution">
    <text evidence="3">The sequence shown here is derived from an EMBL/GenBank/DDBJ whole genome shotgun (WGS) entry which is preliminary data.</text>
</comment>
<dbReference type="InterPro" id="IPR011042">
    <property type="entry name" value="6-blade_b-propeller_TolB-like"/>
</dbReference>
<protein>
    <submittedName>
        <fullName evidence="3">Uncharacterized protein</fullName>
    </submittedName>
</protein>
<dbReference type="Proteomes" id="UP001434883">
    <property type="component" value="Unassembled WGS sequence"/>
</dbReference>
<dbReference type="PROSITE" id="PS51120">
    <property type="entry name" value="LDLRB"/>
    <property type="match status" value="1"/>
</dbReference>
<evidence type="ECO:0000313" key="4">
    <source>
        <dbReference type="Proteomes" id="UP001434883"/>
    </source>
</evidence>
<evidence type="ECO:0000256" key="1">
    <source>
        <dbReference type="PROSITE-ProRule" id="PRU00461"/>
    </source>
</evidence>
<feature type="transmembrane region" description="Helical" evidence="2">
    <location>
        <begin position="36"/>
        <end position="55"/>
    </location>
</feature>
<sequence length="57" mass="6428">VANRRLYWVDSKLHLIASVDLNGAHRRTHMSSAERLGHPYALAVFEVCVFLPSLIPV</sequence>
<keyword evidence="2" id="KW-1133">Transmembrane helix</keyword>